<dbReference type="GO" id="GO:0052689">
    <property type="term" value="F:carboxylic ester hydrolase activity"/>
    <property type="evidence" value="ECO:0007669"/>
    <property type="project" value="UniProtKB-KW"/>
</dbReference>
<evidence type="ECO:0000256" key="3">
    <source>
        <dbReference type="ARBA" id="ARBA00022801"/>
    </source>
</evidence>
<dbReference type="PROSITE" id="PS00941">
    <property type="entry name" value="CARBOXYLESTERASE_B_2"/>
    <property type="match status" value="1"/>
</dbReference>
<evidence type="ECO:0000313" key="9">
    <source>
        <dbReference type="EMBL" id="QIK02116.1"/>
    </source>
</evidence>
<dbReference type="EMBL" id="MN256353">
    <property type="protein sequence ID" value="QIK02116.1"/>
    <property type="molecule type" value="mRNA"/>
</dbReference>
<keyword evidence="7" id="KW-0812">Transmembrane</keyword>
<keyword evidence="4" id="KW-1015">Disulfide bond</keyword>
<feature type="domain" description="Carboxylesterase type B" evidence="8">
    <location>
        <begin position="54"/>
        <end position="559"/>
    </location>
</feature>
<proteinExistence type="evidence at transcript level"/>
<dbReference type="Gene3D" id="3.40.50.1820">
    <property type="entry name" value="alpha/beta hydrolase"/>
    <property type="match status" value="1"/>
</dbReference>
<evidence type="ECO:0000256" key="1">
    <source>
        <dbReference type="ARBA" id="ARBA00005964"/>
    </source>
</evidence>
<evidence type="ECO:0000256" key="2">
    <source>
        <dbReference type="ARBA" id="ARBA00022487"/>
    </source>
</evidence>
<keyword evidence="3 6" id="KW-0378">Hydrolase</keyword>
<reference evidence="9" key="1">
    <citation type="submission" date="2019-08" db="EMBL/GenBank/DDBJ databases">
        <authorList>
            <person name="Yi J."/>
            <person name="Wang S."/>
            <person name="Xi J."/>
        </authorList>
    </citation>
    <scope>NUCLEOTIDE SEQUENCE</scope>
</reference>
<keyword evidence="7" id="KW-1133">Transmembrane helix</keyword>
<sequence length="574" mass="64654">MCYIVRMCLFKSAAIFFSTLIFVLCNHHIHDSKSKFHYKHKSRVDYKASEPFLEVKVEHGLVLGRKINSIYGFNGIPYAKPPIGKLRFEPPQTPNRWQGTWNATFDRNQCIQTELLEQLSLPSLSGSEDCLYINVYIPQKPDKRTLLPVMVWIYGGGFITGNSSYDLYGPDGLVDQNIIVVSFNYRLGIFGFLSTGDDVAPGNIGLKDQIFALKWVKKNIKRFGGDPKKVTIFGESAGGASVSLLVISPLAKGLFQKAIMQSGTAICPWAFSRTAREAAFKVGARLNIRTQNSRSLVDQLKNVSADSLQSQSLSVLAELLFRDPLNGLIFAPVLEHASEDAVIHDEAYESLDKGNFNQVPQIIGYTSLEAALLANISPLVALFTILLNFTPSRLVPLDMNADETQLDTIGRRIRNFYAGSNGSILFPSDNLINYLSDHFFVRPVQKTVNLTSKYVTTYLYRFSYTTNLAAKGAAHADELPYLFNSDRNSTDDRLIKKCMIKLWTNFAKYSDPTPDNENTCGKVTWKPLKPNDRSQMYYLNINRTTTSGQNPSREAIVFWDNLYRQYGNRPFNTY</sequence>
<keyword evidence="2" id="KW-0719">Serine esterase</keyword>
<dbReference type="CDD" id="cd00312">
    <property type="entry name" value="Esterase_lipase"/>
    <property type="match status" value="1"/>
</dbReference>
<evidence type="ECO:0000256" key="5">
    <source>
        <dbReference type="ARBA" id="ARBA00023180"/>
    </source>
</evidence>
<evidence type="ECO:0000256" key="4">
    <source>
        <dbReference type="ARBA" id="ARBA00023157"/>
    </source>
</evidence>
<dbReference type="InterPro" id="IPR019826">
    <property type="entry name" value="Carboxylesterase_B_AS"/>
</dbReference>
<dbReference type="InterPro" id="IPR029058">
    <property type="entry name" value="AB_hydrolase_fold"/>
</dbReference>
<protein>
    <recommendedName>
        <fullName evidence="6">Carboxylic ester hydrolase</fullName>
        <ecNumber evidence="6">3.1.1.-</ecNumber>
    </recommendedName>
</protein>
<keyword evidence="7" id="KW-0472">Membrane</keyword>
<name>A0A6G7SJT6_HOLPA</name>
<organism evidence="9">
    <name type="scientific">Holotrichia parallela</name>
    <name type="common">Dark black chafer beetle</name>
    <name type="synonym">Pedinotrichia parallela</name>
    <dbReference type="NCBI Taxonomy" id="93412"/>
    <lineage>
        <taxon>Eukaryota</taxon>
        <taxon>Metazoa</taxon>
        <taxon>Ecdysozoa</taxon>
        <taxon>Arthropoda</taxon>
        <taxon>Hexapoda</taxon>
        <taxon>Insecta</taxon>
        <taxon>Pterygota</taxon>
        <taxon>Neoptera</taxon>
        <taxon>Endopterygota</taxon>
        <taxon>Coleoptera</taxon>
        <taxon>Polyphaga</taxon>
        <taxon>Scarabaeiformia</taxon>
        <taxon>Scarabaeidae</taxon>
        <taxon>Melolonthinae</taxon>
        <taxon>Holotrichia</taxon>
    </lineage>
</organism>
<dbReference type="PROSITE" id="PS00122">
    <property type="entry name" value="CARBOXYLESTERASE_B_1"/>
    <property type="match status" value="1"/>
</dbReference>
<feature type="transmembrane region" description="Helical" evidence="7">
    <location>
        <begin position="12"/>
        <end position="29"/>
    </location>
</feature>
<dbReference type="SUPFAM" id="SSF53474">
    <property type="entry name" value="alpha/beta-Hydrolases"/>
    <property type="match status" value="1"/>
</dbReference>
<evidence type="ECO:0000259" key="8">
    <source>
        <dbReference type="Pfam" id="PF00135"/>
    </source>
</evidence>
<keyword evidence="5" id="KW-0325">Glycoprotein</keyword>
<dbReference type="AlphaFoldDB" id="A0A6G7SJT6"/>
<evidence type="ECO:0000256" key="6">
    <source>
        <dbReference type="RuleBase" id="RU361235"/>
    </source>
</evidence>
<dbReference type="Pfam" id="PF00135">
    <property type="entry name" value="COesterase"/>
    <property type="match status" value="1"/>
</dbReference>
<dbReference type="PANTHER" id="PTHR11559">
    <property type="entry name" value="CARBOXYLESTERASE"/>
    <property type="match status" value="1"/>
</dbReference>
<dbReference type="EC" id="3.1.1.-" evidence="6"/>
<accession>A0A6G7SJT6</accession>
<comment type="similarity">
    <text evidence="1 6">Belongs to the type-B carboxylesterase/lipase family.</text>
</comment>
<evidence type="ECO:0000256" key="7">
    <source>
        <dbReference type="SAM" id="Phobius"/>
    </source>
</evidence>
<dbReference type="InterPro" id="IPR002018">
    <property type="entry name" value="CarbesteraseB"/>
</dbReference>
<dbReference type="InterPro" id="IPR019819">
    <property type="entry name" value="Carboxylesterase_B_CS"/>
</dbReference>
<dbReference type="InterPro" id="IPR050309">
    <property type="entry name" value="Type-B_Carboxylest/Lipase"/>
</dbReference>